<evidence type="ECO:0000313" key="3">
    <source>
        <dbReference type="WBParaSite" id="SCUD_0000856001-mRNA-1"/>
    </source>
</evidence>
<organism evidence="3">
    <name type="scientific">Schistosoma curassoni</name>
    <dbReference type="NCBI Taxonomy" id="6186"/>
    <lineage>
        <taxon>Eukaryota</taxon>
        <taxon>Metazoa</taxon>
        <taxon>Spiralia</taxon>
        <taxon>Lophotrochozoa</taxon>
        <taxon>Platyhelminthes</taxon>
        <taxon>Trematoda</taxon>
        <taxon>Digenea</taxon>
        <taxon>Strigeidida</taxon>
        <taxon>Schistosomatoidea</taxon>
        <taxon>Schistosomatidae</taxon>
        <taxon>Schistosoma</taxon>
    </lineage>
</organism>
<dbReference type="Proteomes" id="UP000279833">
    <property type="component" value="Unassembled WGS sequence"/>
</dbReference>
<accession>A0A183K0P9</accession>
<dbReference type="EMBL" id="UZAK01032804">
    <property type="protein sequence ID" value="VDP31399.1"/>
    <property type="molecule type" value="Genomic_DNA"/>
</dbReference>
<dbReference type="WBParaSite" id="SCUD_0000856001-mRNA-1">
    <property type="protein sequence ID" value="SCUD_0000856001-mRNA-1"/>
    <property type="gene ID" value="SCUD_0000856001"/>
</dbReference>
<evidence type="ECO:0000313" key="1">
    <source>
        <dbReference type="EMBL" id="VDP31399.1"/>
    </source>
</evidence>
<name>A0A183K0P9_9TREM</name>
<evidence type="ECO:0000313" key="2">
    <source>
        <dbReference type="Proteomes" id="UP000279833"/>
    </source>
</evidence>
<proteinExistence type="predicted"/>
<reference evidence="1 2" key="2">
    <citation type="submission" date="2018-11" db="EMBL/GenBank/DDBJ databases">
        <authorList>
            <consortium name="Pathogen Informatics"/>
        </authorList>
    </citation>
    <scope>NUCLEOTIDE SEQUENCE [LARGE SCALE GENOMIC DNA]</scope>
    <source>
        <strain evidence="1">Dakar</strain>
        <strain evidence="2">Dakar, Senegal</strain>
    </source>
</reference>
<sequence>MKRIAGFRRPDEDVRINLTVATVVQSTASIECVRYISKTLQFIRDGKQNDAYPDADSVNIPYTAAGTSTSGYHLATLQQQLIDLRNRLIMSQTSISNF</sequence>
<dbReference type="AlphaFoldDB" id="A0A183K0P9"/>
<keyword evidence="2" id="KW-1185">Reference proteome</keyword>
<protein>
    <submittedName>
        <fullName evidence="3">LOB domain-containing protein</fullName>
    </submittedName>
</protein>
<reference evidence="3" key="1">
    <citation type="submission" date="2016-06" db="UniProtKB">
        <authorList>
            <consortium name="WormBaseParasite"/>
        </authorList>
    </citation>
    <scope>IDENTIFICATION</scope>
</reference>
<gene>
    <name evidence="1" type="ORF">SCUD_LOCUS8560</name>
</gene>